<reference evidence="3" key="1">
    <citation type="submission" date="2013-09" db="EMBL/GenBank/DDBJ databases">
        <title>Corchorus olitorius genome sequencing.</title>
        <authorList>
            <person name="Alam M."/>
            <person name="Haque M.S."/>
            <person name="Islam M.S."/>
            <person name="Emdad E.M."/>
            <person name="Islam M.M."/>
            <person name="Ahmed B."/>
            <person name="Halim A."/>
            <person name="Hossen Q.M.M."/>
            <person name="Hossain M.Z."/>
            <person name="Ahmed R."/>
            <person name="Khan M.M."/>
            <person name="Islam R."/>
            <person name="Rashid M.M."/>
            <person name="Khan S.A."/>
            <person name="Rahman M.S."/>
            <person name="Alam M."/>
            <person name="Yahiya A.S."/>
            <person name="Khan M.S."/>
            <person name="Azam M.S."/>
            <person name="Haque T."/>
            <person name="Lashkar M.Z.H."/>
            <person name="Akhand A.I."/>
            <person name="Morshed G."/>
            <person name="Roy S."/>
            <person name="Uddin K.S."/>
            <person name="Rabeya T."/>
            <person name="Hossain A.S."/>
            <person name="Chowdhury A."/>
            <person name="Snigdha A.R."/>
            <person name="Mortoza M.S."/>
            <person name="Matin S.A."/>
            <person name="Hoque S.M.E."/>
            <person name="Islam M.K."/>
            <person name="Roy D.K."/>
            <person name="Haider R."/>
            <person name="Moosa M.M."/>
            <person name="Elias S.M."/>
            <person name="Hasan A.M."/>
            <person name="Jahan S."/>
            <person name="Shafiuddin M."/>
            <person name="Mahmood N."/>
            <person name="Shommy N.S."/>
        </authorList>
    </citation>
    <scope>NUCLEOTIDE SEQUENCE [LARGE SCALE GENOMIC DNA]</scope>
    <source>
        <strain evidence="3">cv. O-4</strain>
    </source>
</reference>
<dbReference type="EMBL" id="AWUE01019544">
    <property type="protein sequence ID" value="OMO72915.1"/>
    <property type="molecule type" value="Genomic_DNA"/>
</dbReference>
<proteinExistence type="predicted"/>
<evidence type="ECO:0000313" key="3">
    <source>
        <dbReference type="Proteomes" id="UP000187203"/>
    </source>
</evidence>
<sequence length="101" mass="10959">MESSNTQVFPFRERDDYTAPTSTSQELPIIHPLSISRTEPVTTANNAKPNSNTPSPNTEPTSPSPPSSITSNRILPIQRPPTSHGLLAIVDISQQNPNNVN</sequence>
<feature type="region of interest" description="Disordered" evidence="1">
    <location>
        <begin position="1"/>
        <end position="82"/>
    </location>
</feature>
<accession>A0A1R3HRA9</accession>
<dbReference type="Proteomes" id="UP000187203">
    <property type="component" value="Unassembled WGS sequence"/>
</dbReference>
<comment type="caution">
    <text evidence="2">The sequence shown here is derived from an EMBL/GenBank/DDBJ whole genome shotgun (WGS) entry which is preliminary data.</text>
</comment>
<gene>
    <name evidence="2" type="ORF">COLO4_27396</name>
</gene>
<evidence type="ECO:0000256" key="1">
    <source>
        <dbReference type="SAM" id="MobiDB-lite"/>
    </source>
</evidence>
<organism evidence="2 3">
    <name type="scientific">Corchorus olitorius</name>
    <dbReference type="NCBI Taxonomy" id="93759"/>
    <lineage>
        <taxon>Eukaryota</taxon>
        <taxon>Viridiplantae</taxon>
        <taxon>Streptophyta</taxon>
        <taxon>Embryophyta</taxon>
        <taxon>Tracheophyta</taxon>
        <taxon>Spermatophyta</taxon>
        <taxon>Magnoliopsida</taxon>
        <taxon>eudicotyledons</taxon>
        <taxon>Gunneridae</taxon>
        <taxon>Pentapetalae</taxon>
        <taxon>rosids</taxon>
        <taxon>malvids</taxon>
        <taxon>Malvales</taxon>
        <taxon>Malvaceae</taxon>
        <taxon>Grewioideae</taxon>
        <taxon>Apeibeae</taxon>
        <taxon>Corchorus</taxon>
    </lineage>
</organism>
<dbReference type="AlphaFoldDB" id="A0A1R3HRA9"/>
<keyword evidence="3" id="KW-1185">Reference proteome</keyword>
<name>A0A1R3HRA9_9ROSI</name>
<feature type="compositionally biased region" description="Low complexity" evidence="1">
    <location>
        <begin position="42"/>
        <end position="72"/>
    </location>
</feature>
<evidence type="ECO:0000313" key="2">
    <source>
        <dbReference type="EMBL" id="OMO72915.1"/>
    </source>
</evidence>
<protein>
    <submittedName>
        <fullName evidence="2">Plexin-B1</fullName>
    </submittedName>
</protein>